<protein>
    <submittedName>
        <fullName evidence="1">Uncharacterized protein</fullName>
    </submittedName>
</protein>
<accession>A0ABY3QHM2</accession>
<organism evidence="1 2">
    <name type="scientific">Bradyrhizobium barranii</name>
    <dbReference type="NCBI Taxonomy" id="2992140"/>
    <lineage>
        <taxon>Bacteria</taxon>
        <taxon>Pseudomonadati</taxon>
        <taxon>Pseudomonadota</taxon>
        <taxon>Alphaproteobacteria</taxon>
        <taxon>Hyphomicrobiales</taxon>
        <taxon>Nitrobacteraceae</taxon>
        <taxon>Bradyrhizobium</taxon>
    </lineage>
</organism>
<dbReference type="EMBL" id="CP088100">
    <property type="protein sequence ID" value="UFW84451.1"/>
    <property type="molecule type" value="Genomic_DNA"/>
</dbReference>
<gene>
    <name evidence="1" type="ORF">BjapCC829_31515</name>
</gene>
<proteinExistence type="predicted"/>
<sequence>MSRFPVTPWKPHEPRFILPTFEGLECRLGLSIPIWYKAIDATYLRSLVAGALKKNLWEGLKDLGPELASLLKSGVSNNLRFKLHVLSRDGNYLASREIDALYKPGASFEVDLSRLISELGLASRDYLIVAVMSHGRMDAHRSSPGSFSMTYVDQDNVAIYRTGAFARPLNEGRLKSHVGFTGINPKILATDDFVSSLMLINHSSDPDYVHAARPSSVLIRDDGEQLEGDFGEIPPLGAREMSVVDLFGSEVFDFLKPFGGKGTTVTTCTGVTLASLHLQRSNDNRQTLLGIEHSRPAHMNLMGIVQH</sequence>
<reference evidence="1" key="1">
    <citation type="submission" date="2021-11" db="EMBL/GenBank/DDBJ databases">
        <title>Australian commercial rhizobial inoculants.</title>
        <authorList>
            <person name="Kohlmeier M.G."/>
            <person name="O'Hara G.W."/>
            <person name="Colombi E."/>
            <person name="Ramsay J.P."/>
            <person name="Terpolilli J."/>
        </authorList>
    </citation>
    <scope>NUCLEOTIDE SEQUENCE</scope>
    <source>
        <strain evidence="1">CC829</strain>
    </source>
</reference>
<evidence type="ECO:0000313" key="2">
    <source>
        <dbReference type="Proteomes" id="UP001430990"/>
    </source>
</evidence>
<name>A0ABY3QHM2_9BRAD</name>
<keyword evidence="2" id="KW-1185">Reference proteome</keyword>
<dbReference type="RefSeq" id="WP_231142428.1">
    <property type="nucleotide sequence ID" value="NZ_CP088100.1"/>
</dbReference>
<dbReference type="Proteomes" id="UP001430990">
    <property type="component" value="Chromosome"/>
</dbReference>
<evidence type="ECO:0000313" key="1">
    <source>
        <dbReference type="EMBL" id="UFW84451.1"/>
    </source>
</evidence>